<dbReference type="InterPro" id="IPR036691">
    <property type="entry name" value="Endo/exonu/phosph_ase_sf"/>
</dbReference>
<keyword evidence="3" id="KW-0378">Hydrolase</keyword>
<evidence type="ECO:0000256" key="1">
    <source>
        <dbReference type="SAM" id="MobiDB-lite"/>
    </source>
</evidence>
<dbReference type="InterPro" id="IPR005135">
    <property type="entry name" value="Endo/exonuclease/phosphatase"/>
</dbReference>
<keyword evidence="3" id="KW-0255">Endonuclease</keyword>
<evidence type="ECO:0000313" key="4">
    <source>
        <dbReference type="Proteomes" id="UP000661193"/>
    </source>
</evidence>
<proteinExistence type="predicted"/>
<keyword evidence="3" id="KW-0540">Nuclease</keyword>
<keyword evidence="4" id="KW-1185">Reference proteome</keyword>
<accession>A0ABS1UDZ5</accession>
<feature type="domain" description="Endonuclease/exonuclease/phosphatase" evidence="2">
    <location>
        <begin position="5"/>
        <end position="245"/>
    </location>
</feature>
<dbReference type="Proteomes" id="UP000661193">
    <property type="component" value="Unassembled WGS sequence"/>
</dbReference>
<organism evidence="3 4">
    <name type="scientific">Micromonospora fiedleri</name>
    <dbReference type="NCBI Taxonomy" id="1157498"/>
    <lineage>
        <taxon>Bacteria</taxon>
        <taxon>Bacillati</taxon>
        <taxon>Actinomycetota</taxon>
        <taxon>Actinomycetes</taxon>
        <taxon>Micromonosporales</taxon>
        <taxon>Micromonosporaceae</taxon>
        <taxon>Micromonospora</taxon>
    </lineage>
</organism>
<comment type="caution">
    <text evidence="3">The sequence shown here is derived from an EMBL/GenBank/DDBJ whole genome shotgun (WGS) entry which is preliminary data.</text>
</comment>
<feature type="region of interest" description="Disordered" evidence="1">
    <location>
        <begin position="239"/>
        <end position="262"/>
    </location>
</feature>
<evidence type="ECO:0000259" key="2">
    <source>
        <dbReference type="Pfam" id="PF03372"/>
    </source>
</evidence>
<dbReference type="RefSeq" id="WP_203219682.1">
    <property type="nucleotide sequence ID" value="NZ_JAETXL010000001.1"/>
</dbReference>
<dbReference type="Pfam" id="PF03372">
    <property type="entry name" value="Exo_endo_phos"/>
    <property type="match status" value="1"/>
</dbReference>
<gene>
    <name evidence="3" type="ORF">JMF97_00135</name>
</gene>
<protein>
    <submittedName>
        <fullName evidence="3">Endonuclease/exonuclease/phosphatase family protein</fullName>
    </submittedName>
</protein>
<sequence length="262" mass="28579">MLRVLTWNVRNGGRDSGGPDRRDALLRVIAQARPDVLALQELRGLDVTAFAARLGLRPHVAGSWFGQPVAVLVRPTWPVLAAAPVRRPFHHGAQRVTIGTDAGPLTVLSTHFYPYSGRRRLIEAGWAAAALRRARDGLALLAGDLNTLDPYAEHTEQIARLPETYRRRHLRRDGRTPDTRAVARLLATGLVDLGATAGPTVPTGYAGAEFSDMRLDYLLATPALATRLLTVEVLRTPHTHQASDHHPLQTTLSLTPPDPTPT</sequence>
<dbReference type="Gene3D" id="3.60.10.10">
    <property type="entry name" value="Endonuclease/exonuclease/phosphatase"/>
    <property type="match status" value="1"/>
</dbReference>
<name>A0ABS1UDZ5_9ACTN</name>
<dbReference type="GO" id="GO:0004519">
    <property type="term" value="F:endonuclease activity"/>
    <property type="evidence" value="ECO:0007669"/>
    <property type="project" value="UniProtKB-KW"/>
</dbReference>
<reference evidence="3 4" key="1">
    <citation type="submission" date="2021-01" db="EMBL/GenBank/DDBJ databases">
        <title>Genome sequencing of Micromonospora fiedleri MG-37.</title>
        <authorList>
            <person name="Moreland P.E.J."/>
            <person name="Stach J.E.M."/>
        </authorList>
    </citation>
    <scope>NUCLEOTIDE SEQUENCE [LARGE SCALE GENOMIC DNA]</scope>
    <source>
        <strain evidence="3 4">MG-37</strain>
    </source>
</reference>
<dbReference type="EMBL" id="JAETXL010000001">
    <property type="protein sequence ID" value="MBL6274567.1"/>
    <property type="molecule type" value="Genomic_DNA"/>
</dbReference>
<evidence type="ECO:0000313" key="3">
    <source>
        <dbReference type="EMBL" id="MBL6274567.1"/>
    </source>
</evidence>
<dbReference type="SUPFAM" id="SSF56219">
    <property type="entry name" value="DNase I-like"/>
    <property type="match status" value="1"/>
</dbReference>